<proteinExistence type="predicted"/>
<name>A0A7E6FR88_9MOLL</name>
<dbReference type="Proteomes" id="UP000515154">
    <property type="component" value="Linkage group LG25"/>
</dbReference>
<accession>A0A7E6FR88</accession>
<protein>
    <submittedName>
        <fullName evidence="2">Uncharacterized protein LOC115224572 isoform X1</fullName>
    </submittedName>
</protein>
<dbReference type="AlphaFoldDB" id="A0A7E6FR88"/>
<sequence>MFIIHKLWLVGLNERIRALFTSHEVLTTKIEGSAERNKMGLHKNTCKQEEYLQLKQKFKHRKISLKVRRPPRSILGNSPQITVTLITKASAVSKLSFCLQKHARNRSLKRHTLVAVTVERFDSNAGHQKQYWFLNAIAVFAL</sequence>
<dbReference type="RefSeq" id="XP_036369377.1">
    <property type="nucleotide sequence ID" value="XM_036513484.1"/>
</dbReference>
<reference evidence="2" key="1">
    <citation type="submission" date="2025-08" db="UniProtKB">
        <authorList>
            <consortium name="RefSeq"/>
        </authorList>
    </citation>
    <scope>IDENTIFICATION</scope>
</reference>
<evidence type="ECO:0000313" key="1">
    <source>
        <dbReference type="Proteomes" id="UP000515154"/>
    </source>
</evidence>
<evidence type="ECO:0000313" key="2">
    <source>
        <dbReference type="RefSeq" id="XP_036369377.1"/>
    </source>
</evidence>
<keyword evidence="1" id="KW-1185">Reference proteome</keyword>
<gene>
    <name evidence="2" type="primary">LOC115224572</name>
</gene>
<organism evidence="1 2">
    <name type="scientific">Octopus sinensis</name>
    <name type="common">East Asian common octopus</name>
    <dbReference type="NCBI Taxonomy" id="2607531"/>
    <lineage>
        <taxon>Eukaryota</taxon>
        <taxon>Metazoa</taxon>
        <taxon>Spiralia</taxon>
        <taxon>Lophotrochozoa</taxon>
        <taxon>Mollusca</taxon>
        <taxon>Cephalopoda</taxon>
        <taxon>Coleoidea</taxon>
        <taxon>Octopodiformes</taxon>
        <taxon>Octopoda</taxon>
        <taxon>Incirrata</taxon>
        <taxon>Octopodidae</taxon>
        <taxon>Octopus</taxon>
    </lineage>
</organism>